<evidence type="ECO:0000313" key="2">
    <source>
        <dbReference type="Proteomes" id="UP001652626"/>
    </source>
</evidence>
<name>A0ABM4ATW6_VANTA</name>
<proteinExistence type="predicted"/>
<feature type="signal peptide" evidence="1">
    <location>
        <begin position="1"/>
        <end position="19"/>
    </location>
</feature>
<organism evidence="2 3">
    <name type="scientific">Vanessa tameamea</name>
    <name type="common">Kamehameha butterfly</name>
    <dbReference type="NCBI Taxonomy" id="334116"/>
    <lineage>
        <taxon>Eukaryota</taxon>
        <taxon>Metazoa</taxon>
        <taxon>Ecdysozoa</taxon>
        <taxon>Arthropoda</taxon>
        <taxon>Hexapoda</taxon>
        <taxon>Insecta</taxon>
        <taxon>Pterygota</taxon>
        <taxon>Neoptera</taxon>
        <taxon>Endopterygota</taxon>
        <taxon>Lepidoptera</taxon>
        <taxon>Glossata</taxon>
        <taxon>Ditrysia</taxon>
        <taxon>Papilionoidea</taxon>
        <taxon>Nymphalidae</taxon>
        <taxon>Nymphalinae</taxon>
        <taxon>Vanessa</taxon>
    </lineage>
</organism>
<accession>A0ABM4ATW6</accession>
<reference evidence="3" key="1">
    <citation type="submission" date="2025-08" db="UniProtKB">
        <authorList>
            <consortium name="RefSeq"/>
        </authorList>
    </citation>
    <scope>IDENTIFICATION</scope>
    <source>
        <tissue evidence="3">Whole body</tissue>
    </source>
</reference>
<dbReference type="GeneID" id="113397678"/>
<protein>
    <submittedName>
        <fullName evidence="3">Uncharacterized protein LOC113397678</fullName>
    </submittedName>
</protein>
<dbReference type="Proteomes" id="UP001652626">
    <property type="component" value="Chromosome 23"/>
</dbReference>
<dbReference type="RefSeq" id="XP_064074733.1">
    <property type="nucleotide sequence ID" value="XM_064218663.1"/>
</dbReference>
<keyword evidence="1" id="KW-0732">Signal</keyword>
<sequence length="524" mass="60902">MANYYIICSLFVFLHIVYGTSYIKGLYCQDPDTKKLYPVNSTWRSETFCGNYTCKLRKKNLTETEYVPIRINITSHQLNEEYSIMSNGDMSISPSENSFIIKNIDPEKQPVFHRDFDNKINDLKEELENNKSKLADRYLTESEIEKITGILHTIKKSDLEDIVELYNIAQEIHKELDIAEAEKIVKDTINSIKNGEIKNKMPSQAQKDSISYWYEPLQHNGVKNKPVDLKTEGTKVVQTAYPYPYADAYYKRPQERDFRTLSHHYPTSSFHRMLSYLHNPYNSKQIGRQETKPCKNDNNLASSVVPVWYNPYPNNNPESYKKPSAAQPVFLPYPFSYVHHNFTHPASYYYTNYPWAQLNAYNRNKQYLQPYYGTYATQEPRTAIIANPEELEGKYDEPIEVRIDDIKPVNKELPEWQTEPLSAKVLDEVKANMLEKSKILKPLSLRKTLKLEKVGKVIKLDELTRSKRDAHDVSGTRVHDAISEEEYETYIEKTTCVSSMEPGYFSVGNETEPFPACCPQRINS</sequence>
<evidence type="ECO:0000256" key="1">
    <source>
        <dbReference type="SAM" id="SignalP"/>
    </source>
</evidence>
<feature type="chain" id="PRO_5047000975" evidence="1">
    <location>
        <begin position="20"/>
        <end position="524"/>
    </location>
</feature>
<evidence type="ECO:0000313" key="3">
    <source>
        <dbReference type="RefSeq" id="XP_064074733.1"/>
    </source>
</evidence>
<keyword evidence="2" id="KW-1185">Reference proteome</keyword>
<gene>
    <name evidence="3" type="primary">LOC113397678</name>
</gene>